<dbReference type="GO" id="GO:0004802">
    <property type="term" value="F:transketolase activity"/>
    <property type="evidence" value="ECO:0007669"/>
    <property type="project" value="UniProtKB-UniRule"/>
</dbReference>
<dbReference type="Gene3D" id="3.40.50.970">
    <property type="match status" value="2"/>
</dbReference>
<evidence type="ECO:0000256" key="11">
    <source>
        <dbReference type="PIRSR" id="PIRSR605478-3"/>
    </source>
</evidence>
<feature type="binding site" evidence="10">
    <location>
        <position position="467"/>
    </location>
    <ligand>
        <name>substrate</name>
    </ligand>
</feature>
<reference evidence="15 16" key="1">
    <citation type="journal article" date="2013" name="Int. J. Syst. Evol. Microbiol.">
        <title>Ilumatobacter nonamiense sp. nov. and Ilumatobacter coccineum sp. nov., isolated from seashore sand.</title>
        <authorList>
            <person name="Matsumoto A."/>
            <person name="Kasai H."/>
            <person name="Matsuo Y."/>
            <person name="Shizuri Y."/>
            <person name="Ichikawa N."/>
            <person name="Fujita N."/>
            <person name="Omura S."/>
            <person name="Takahashi Y."/>
        </authorList>
    </citation>
    <scope>NUCLEOTIDE SEQUENCE [LARGE SCALE GENOMIC DNA]</scope>
    <source>
        <strain evidence="16">NBRC 103263 / KCTC 29153 / YM16-304</strain>
    </source>
</reference>
<dbReference type="GO" id="GO:0006098">
    <property type="term" value="P:pentose-phosphate shunt"/>
    <property type="evidence" value="ECO:0007669"/>
    <property type="project" value="TreeGrafter"/>
</dbReference>
<keyword evidence="4 15" id="KW-0808">Transferase</keyword>
<feature type="site" description="Important for catalytic activity" evidence="13">
    <location>
        <position position="30"/>
    </location>
</feature>
<feature type="binding site" evidence="11">
    <location>
        <position position="262"/>
    </location>
    <ligand>
        <name>thiamine diphosphate</name>
        <dbReference type="ChEBI" id="CHEBI:58937"/>
    </ligand>
</feature>
<dbReference type="NCBIfam" id="TIGR00232">
    <property type="entry name" value="tktlase_bact"/>
    <property type="match status" value="1"/>
</dbReference>
<dbReference type="AlphaFoldDB" id="A0A6C7EAA2"/>
<gene>
    <name evidence="15" type="primary">tkt</name>
    <name evidence="15" type="ORF">YM304_26280</name>
</gene>
<dbReference type="Pfam" id="PF02779">
    <property type="entry name" value="Transket_pyr"/>
    <property type="match status" value="1"/>
</dbReference>
<comment type="cofactor">
    <cofactor evidence="11">
        <name>thiamine diphosphate</name>
        <dbReference type="ChEBI" id="CHEBI:58937"/>
    </cofactor>
    <text evidence="11">Binds 1 thiamine pyrophosphate per subunit. During the reaction, the substrate forms a covalent intermediate with the cofactor.</text>
</comment>
<feature type="binding site" evidence="10">
    <location>
        <position position="455"/>
    </location>
    <ligand>
        <name>substrate</name>
    </ligand>
</feature>
<dbReference type="SMART" id="SM00861">
    <property type="entry name" value="Transket_pyr"/>
    <property type="match status" value="1"/>
</dbReference>
<evidence type="ECO:0000256" key="13">
    <source>
        <dbReference type="PIRSR" id="PIRSR605478-5"/>
    </source>
</evidence>
<feature type="binding site" evidence="10">
    <location>
        <position position="378"/>
    </location>
    <ligand>
        <name>substrate</name>
    </ligand>
</feature>
<dbReference type="GO" id="GO:0000287">
    <property type="term" value="F:magnesium ion binding"/>
    <property type="evidence" value="ECO:0007669"/>
    <property type="project" value="UniProtKB-ARBA"/>
</dbReference>
<dbReference type="Pfam" id="PF00456">
    <property type="entry name" value="Transketolase_N"/>
    <property type="match status" value="1"/>
</dbReference>
<evidence type="ECO:0000256" key="5">
    <source>
        <dbReference type="ARBA" id="ARBA00022723"/>
    </source>
</evidence>
<dbReference type="InterPro" id="IPR009014">
    <property type="entry name" value="Transketo_C/PFOR_II"/>
</dbReference>
<accession>A0A6C7EAA2</accession>
<dbReference type="InterPro" id="IPR055152">
    <property type="entry name" value="Transketolase-like_C_2"/>
</dbReference>
<dbReference type="SUPFAM" id="SSF52922">
    <property type="entry name" value="TK C-terminal domain-like"/>
    <property type="match status" value="1"/>
</dbReference>
<dbReference type="InterPro" id="IPR020826">
    <property type="entry name" value="Transketolase_BS"/>
</dbReference>
<dbReference type="SUPFAM" id="SSF52518">
    <property type="entry name" value="Thiamin diphosphate-binding fold (THDP-binding)"/>
    <property type="match status" value="2"/>
</dbReference>
<evidence type="ECO:0000256" key="10">
    <source>
        <dbReference type="PIRSR" id="PIRSR605478-2"/>
    </source>
</evidence>
<evidence type="ECO:0000256" key="3">
    <source>
        <dbReference type="ARBA" id="ARBA00013152"/>
    </source>
</evidence>
<feature type="active site" description="Proton donor" evidence="9">
    <location>
        <position position="405"/>
    </location>
</feature>
<keyword evidence="16" id="KW-1185">Reference proteome</keyword>
<dbReference type="InterPro" id="IPR005478">
    <property type="entry name" value="Transketolase_bac-like"/>
</dbReference>
<dbReference type="PROSITE" id="PS00802">
    <property type="entry name" value="TRANSKETOLASE_2"/>
    <property type="match status" value="1"/>
</dbReference>
<feature type="binding site" evidence="11">
    <location>
        <position position="431"/>
    </location>
    <ligand>
        <name>thiamine diphosphate</name>
        <dbReference type="ChEBI" id="CHEBI:58937"/>
    </ligand>
</feature>
<proteinExistence type="inferred from homology"/>
<dbReference type="InterPro" id="IPR005475">
    <property type="entry name" value="Transketolase-like_Pyr-bd"/>
</dbReference>
<evidence type="ECO:0000313" key="16">
    <source>
        <dbReference type="Proteomes" id="UP000011863"/>
    </source>
</evidence>
<dbReference type="FunFam" id="3.40.50.970:FF:000004">
    <property type="entry name" value="Transketolase"/>
    <property type="match status" value="1"/>
</dbReference>
<comment type="subunit">
    <text evidence="2">Homodimer.</text>
</comment>
<dbReference type="InterPro" id="IPR033247">
    <property type="entry name" value="Transketolase_fam"/>
</dbReference>
<dbReference type="RefSeq" id="WP_015442189.1">
    <property type="nucleotide sequence ID" value="NC_020520.1"/>
</dbReference>
<evidence type="ECO:0000259" key="14">
    <source>
        <dbReference type="SMART" id="SM00861"/>
    </source>
</evidence>
<evidence type="ECO:0000256" key="1">
    <source>
        <dbReference type="ARBA" id="ARBA00007131"/>
    </source>
</evidence>
<evidence type="ECO:0000256" key="6">
    <source>
        <dbReference type="ARBA" id="ARBA00022842"/>
    </source>
</evidence>
<dbReference type="EMBL" id="AP012057">
    <property type="protein sequence ID" value="BAN02942.1"/>
    <property type="molecule type" value="Genomic_DNA"/>
</dbReference>
<dbReference type="InterPro" id="IPR005474">
    <property type="entry name" value="Transketolase_N"/>
</dbReference>
<protein>
    <recommendedName>
        <fullName evidence="3 8">Transketolase</fullName>
        <ecNumber evidence="3 8">2.2.1.1</ecNumber>
    </recommendedName>
</protein>
<feature type="binding site" evidence="12">
    <location>
        <position position="188"/>
    </location>
    <ligand>
        <name>Mg(2+)</name>
        <dbReference type="ChEBI" id="CHEBI:18420"/>
    </ligand>
</feature>
<comment type="similarity">
    <text evidence="1">Belongs to the transketolase family.</text>
</comment>
<feature type="site" description="Important for catalytic activity" evidence="13">
    <location>
        <position position="262"/>
    </location>
</feature>
<dbReference type="PANTHER" id="PTHR43522">
    <property type="entry name" value="TRANSKETOLASE"/>
    <property type="match status" value="1"/>
</dbReference>
<feature type="binding site" evidence="10">
    <location>
        <position position="30"/>
    </location>
    <ligand>
        <name>substrate</name>
    </ligand>
</feature>
<dbReference type="CDD" id="cd07033">
    <property type="entry name" value="TPP_PYR_DXS_TK_like"/>
    <property type="match status" value="1"/>
</dbReference>
<feature type="binding site" evidence="11">
    <location>
        <position position="70"/>
    </location>
    <ligand>
        <name>thiamine diphosphate</name>
        <dbReference type="ChEBI" id="CHEBI:58937"/>
    </ligand>
</feature>
<evidence type="ECO:0000256" key="9">
    <source>
        <dbReference type="PIRSR" id="PIRSR605478-1"/>
    </source>
</evidence>
<name>A0A6C7EAA2_ILUCY</name>
<keyword evidence="6 12" id="KW-0460">Magnesium</keyword>
<feature type="binding site" evidence="10">
    <location>
        <position position="351"/>
    </location>
    <ligand>
        <name>substrate</name>
    </ligand>
</feature>
<dbReference type="GO" id="GO:0005829">
    <property type="term" value="C:cytosol"/>
    <property type="evidence" value="ECO:0007669"/>
    <property type="project" value="TreeGrafter"/>
</dbReference>
<evidence type="ECO:0000256" key="4">
    <source>
        <dbReference type="ARBA" id="ARBA00022679"/>
    </source>
</evidence>
<keyword evidence="5 12" id="KW-0479">Metal-binding</keyword>
<dbReference type="EC" id="2.2.1.1" evidence="3 8"/>
<dbReference type="CDD" id="cd02012">
    <property type="entry name" value="TPP_TK"/>
    <property type="match status" value="1"/>
</dbReference>
<feature type="domain" description="Transketolase-like pyrimidine-binding" evidence="14">
    <location>
        <begin position="348"/>
        <end position="518"/>
    </location>
</feature>
<dbReference type="Pfam" id="PF22613">
    <property type="entry name" value="Transketolase_C_1"/>
    <property type="match status" value="1"/>
</dbReference>
<feature type="binding site" evidence="10">
    <location>
        <position position="463"/>
    </location>
    <ligand>
        <name>substrate</name>
    </ligand>
</feature>
<organism evidence="15 16">
    <name type="scientific">Ilumatobacter coccineus (strain NBRC 103263 / KCTC 29153 / YM16-304)</name>
    <dbReference type="NCBI Taxonomy" id="1313172"/>
    <lineage>
        <taxon>Bacteria</taxon>
        <taxon>Bacillati</taxon>
        <taxon>Actinomycetota</taxon>
        <taxon>Acidimicrobiia</taxon>
        <taxon>Acidimicrobiales</taxon>
        <taxon>Ilumatobacteraceae</taxon>
        <taxon>Ilumatobacter</taxon>
    </lineage>
</organism>
<dbReference type="KEGG" id="aym:YM304_26280"/>
<dbReference type="InterPro" id="IPR029061">
    <property type="entry name" value="THDP-binding"/>
</dbReference>
<feature type="binding site" evidence="11">
    <location>
        <position position="186"/>
    </location>
    <ligand>
        <name>thiamine diphosphate</name>
        <dbReference type="ChEBI" id="CHEBI:58937"/>
    </ligand>
</feature>
<evidence type="ECO:0000313" key="15">
    <source>
        <dbReference type="EMBL" id="BAN02942.1"/>
    </source>
</evidence>
<sequence>MSLTPEQDAQAVSLIRGISMDGPLAANSGHQGTGMALAPLAHVLYSRVMNHDPADPQWPDRDRFVLSVGHVSIMQYAALFLSGYGLEIDDLKNFRQWDSKTPGHPEVGHTAGVEVTTGPLGQGFANAVGMAIAEANQRARFGSDVCDHYTYAIVGDGCLMEGISHEAADMAGHLGLGHLICVFDDNKITIDGATDITTDVDMAARFRAYGWDVVELGDVGDELDTLEQALEAAKTTDKPSLLILRTHIGRPSPDYEDDHSAHGNPFSADDVSRTKAVMGIPDEPFWAPDELVSAYRSTVGQKGADAHAAWAARAEATTASADWTAAFASTGLDGWDSDLPVYEQGDSVATRKAIQKALDATYANLPGLVSGSADLKGSNGVALGESHPFTADAPDGRYIHYGIREHAMGAAAVGMALHGGVLPVTATFFVFADYMRPAIRLASLSGAKVCFVFTHDSVGVGEDGPTHQPVEQLASLRCMPGLHVVRPADGNETIQAWADVVRHDGPSALVLSRQNIPVTTDGSAVAAGAGIVHEPDDDARVILLATGSEVAVCVDAAAELAEAGIAARVVSMPSWDRFAEQAPDVRAQILPAGVPVLSVEAGVTFGWAAYADDSIGIDRFGASAPGSVVLDKLGINVAHVVERATALVN</sequence>
<comment type="cofactor">
    <cofactor evidence="12">
        <name>Mg(2+)</name>
        <dbReference type="ChEBI" id="CHEBI:18420"/>
    </cofactor>
    <text evidence="12">Binds 1 Mg(2+) ion per subunit. Can also utilize other divalent metal cations, such as Ca(2+), Mn(2+) and Co(2+).</text>
</comment>
<evidence type="ECO:0000256" key="12">
    <source>
        <dbReference type="PIRSR" id="PIRSR605478-4"/>
    </source>
</evidence>
<dbReference type="Proteomes" id="UP000011863">
    <property type="component" value="Chromosome"/>
</dbReference>
<feature type="binding site" evidence="11">
    <location>
        <begin position="118"/>
        <end position="120"/>
    </location>
    <ligand>
        <name>thiamine diphosphate</name>
        <dbReference type="ChEBI" id="CHEBI:58937"/>
    </ligand>
</feature>
<evidence type="ECO:0000256" key="2">
    <source>
        <dbReference type="ARBA" id="ARBA00011738"/>
    </source>
</evidence>
<dbReference type="FunFam" id="3.40.50.970:FF:000003">
    <property type="entry name" value="Transketolase"/>
    <property type="match status" value="1"/>
</dbReference>
<dbReference type="PANTHER" id="PTHR43522:SF10">
    <property type="entry name" value="TRANSKETOLASE"/>
    <property type="match status" value="1"/>
</dbReference>
<feature type="binding site" evidence="10">
    <location>
        <position position="513"/>
    </location>
    <ligand>
        <name>substrate</name>
    </ligand>
</feature>
<feature type="binding site" evidence="11">
    <location>
        <position position="157"/>
    </location>
    <ligand>
        <name>thiamine diphosphate</name>
        <dbReference type="ChEBI" id="CHEBI:58937"/>
    </ligand>
</feature>
<feature type="binding site" evidence="12">
    <location>
        <position position="156"/>
    </location>
    <ligand>
        <name>Mg(2+)</name>
        <dbReference type="ChEBI" id="CHEBI:18420"/>
    </ligand>
</feature>
<keyword evidence="7 11" id="KW-0786">Thiamine pyrophosphate</keyword>
<dbReference type="Gene3D" id="3.40.50.920">
    <property type="match status" value="1"/>
</dbReference>
<feature type="binding site" evidence="12">
    <location>
        <position position="186"/>
    </location>
    <ligand>
        <name>Mg(2+)</name>
        <dbReference type="ChEBI" id="CHEBI:18420"/>
    </ligand>
</feature>
<feature type="binding site" evidence="10">
    <location>
        <position position="262"/>
    </location>
    <ligand>
        <name>substrate</name>
    </ligand>
</feature>
<evidence type="ECO:0000256" key="8">
    <source>
        <dbReference type="NCBIfam" id="TIGR00232"/>
    </source>
</evidence>
<evidence type="ECO:0000256" key="7">
    <source>
        <dbReference type="ARBA" id="ARBA00023052"/>
    </source>
</evidence>